<dbReference type="Proteomes" id="UP000268048">
    <property type="component" value="Chromosome"/>
</dbReference>
<name>A0A3G7TYL7_9PSED</name>
<organism evidence="1 2">
    <name type="scientific">Pseudomonas chlororaphis</name>
    <dbReference type="NCBI Taxonomy" id="587753"/>
    <lineage>
        <taxon>Bacteria</taxon>
        <taxon>Pseudomonadati</taxon>
        <taxon>Pseudomonadota</taxon>
        <taxon>Gammaproteobacteria</taxon>
        <taxon>Pseudomonadales</taxon>
        <taxon>Pseudomonadaceae</taxon>
        <taxon>Pseudomonas</taxon>
    </lineage>
</organism>
<evidence type="ECO:0000313" key="2">
    <source>
        <dbReference type="Proteomes" id="UP000268048"/>
    </source>
</evidence>
<dbReference type="InterPro" id="IPR021733">
    <property type="entry name" value="DUF3304"/>
</dbReference>
<gene>
    <name evidence="1" type="ORF">C4K04_6393</name>
</gene>
<accession>A0A3G7TYL7</accession>
<dbReference type="AlphaFoldDB" id="A0A3G7TYL7"/>
<protein>
    <recommendedName>
        <fullName evidence="3">DUF3304 domain-containing protein</fullName>
    </recommendedName>
</protein>
<proteinExistence type="predicted"/>
<evidence type="ECO:0008006" key="3">
    <source>
        <dbReference type="Google" id="ProtNLM"/>
    </source>
</evidence>
<dbReference type="Pfam" id="PF11745">
    <property type="entry name" value="DUF3304"/>
    <property type="match status" value="1"/>
</dbReference>
<dbReference type="EMBL" id="CP027753">
    <property type="protein sequence ID" value="AZE52021.1"/>
    <property type="molecule type" value="Genomic_DNA"/>
</dbReference>
<sequence length="135" mass="14723">MNRSFKGSANSPVLRLLLGVSSVLMITACQSPSKMLGAPVTGYNHTSAAINRFTVNGAGGPNLGPHQGGGKQACCGVVPREWVPGLRAIVEWEKDPEPYSYGNWAERPYSDEWRARMEEQKTVLPAYSYCGYSKI</sequence>
<evidence type="ECO:0000313" key="1">
    <source>
        <dbReference type="EMBL" id="AZE52021.1"/>
    </source>
</evidence>
<dbReference type="PROSITE" id="PS51257">
    <property type="entry name" value="PROKAR_LIPOPROTEIN"/>
    <property type="match status" value="1"/>
</dbReference>
<reference evidence="1 2" key="1">
    <citation type="submission" date="2018-03" db="EMBL/GenBank/DDBJ databases">
        <title>Diversity of phytobeneficial traits revealed by whole-genome analysis of worldwide-isolated phenazine-producing Pseudomonas spp.</title>
        <authorList>
            <person name="Biessy A."/>
            <person name="Novinscak A."/>
            <person name="Blom J."/>
            <person name="Leger G."/>
            <person name="Thomashow L.S."/>
            <person name="Cazorla F.M."/>
            <person name="Josic D."/>
            <person name="Filion M."/>
        </authorList>
    </citation>
    <scope>NUCLEOTIDE SEQUENCE [LARGE SCALE GENOMIC DNA]</scope>
    <source>
        <strain evidence="1 2">B25</strain>
    </source>
</reference>